<feature type="domain" description="HTH lysR-type" evidence="1">
    <location>
        <begin position="12"/>
        <end position="70"/>
    </location>
</feature>
<dbReference type="RefSeq" id="WP_136337396.1">
    <property type="nucleotide sequence ID" value="NZ_SSMD01000001.1"/>
</dbReference>
<gene>
    <name evidence="2" type="ORF">E7681_01015</name>
</gene>
<dbReference type="Pfam" id="PF00126">
    <property type="entry name" value="HTH_1"/>
    <property type="match status" value="1"/>
</dbReference>
<protein>
    <submittedName>
        <fullName evidence="2">LysR family transcriptional regulator</fullName>
    </submittedName>
</protein>
<dbReference type="GO" id="GO:0003700">
    <property type="term" value="F:DNA-binding transcription factor activity"/>
    <property type="evidence" value="ECO:0007669"/>
    <property type="project" value="InterPro"/>
</dbReference>
<dbReference type="InterPro" id="IPR036390">
    <property type="entry name" value="WH_DNA-bd_sf"/>
</dbReference>
<evidence type="ECO:0000259" key="1">
    <source>
        <dbReference type="Pfam" id="PF00126"/>
    </source>
</evidence>
<dbReference type="EMBL" id="SSMD01000001">
    <property type="protein sequence ID" value="THD76452.1"/>
    <property type="molecule type" value="Genomic_DNA"/>
</dbReference>
<comment type="caution">
    <text evidence="2">The sequence shown here is derived from an EMBL/GenBank/DDBJ whole genome shotgun (WGS) entry which is preliminary data.</text>
</comment>
<dbReference type="Gene3D" id="1.10.10.10">
    <property type="entry name" value="Winged helix-like DNA-binding domain superfamily/Winged helix DNA-binding domain"/>
    <property type="match status" value="1"/>
</dbReference>
<evidence type="ECO:0000313" key="2">
    <source>
        <dbReference type="EMBL" id="THD76452.1"/>
    </source>
</evidence>
<dbReference type="Proteomes" id="UP000306113">
    <property type="component" value="Unassembled WGS sequence"/>
</dbReference>
<proteinExistence type="predicted"/>
<keyword evidence="3" id="KW-1185">Reference proteome</keyword>
<dbReference type="InterPro" id="IPR000847">
    <property type="entry name" value="LysR_HTH_N"/>
</dbReference>
<organism evidence="2 3">
    <name type="scientific">Thalassobius vesicularis</name>
    <dbReference type="NCBI Taxonomy" id="1294297"/>
    <lineage>
        <taxon>Bacteria</taxon>
        <taxon>Pseudomonadati</taxon>
        <taxon>Pseudomonadota</taxon>
        <taxon>Alphaproteobacteria</taxon>
        <taxon>Rhodobacterales</taxon>
        <taxon>Roseobacteraceae</taxon>
        <taxon>Thalassovita</taxon>
    </lineage>
</organism>
<dbReference type="InterPro" id="IPR036388">
    <property type="entry name" value="WH-like_DNA-bd_sf"/>
</dbReference>
<name>A0A4S3MCY8_9RHOB</name>
<dbReference type="SUPFAM" id="SSF46785">
    <property type="entry name" value="Winged helix' DNA-binding domain"/>
    <property type="match status" value="1"/>
</dbReference>
<sequence>MVKNQQSGLLFELLRSFVTLAHTLNLSRAVRELDSTRQTVRRHINILEEFKGEPLFGLEDRQYYLTDAGRRALREAETLLARGEAWMNNESAHIDGLFHVSQHEPERNWEFFLQQQPVSSIWTGSSGLLKRGLKCWAEAEGQLEHEAFQLIRPYLMVFRRFDEDWVCSEVGSKSSYATWYGWAWERSAVGRSVPGLPGGSSHAVLLAQPFEDVRATQGLRYDHVHTLMSRGEGDTQHPISYKRLLMGCRYPDNSFALASLVERSYDLTIFGVDADKIQSMPADEVMSGEDPAIALK</sequence>
<reference evidence="2 3" key="1">
    <citation type="submission" date="2019-04" db="EMBL/GenBank/DDBJ databases">
        <title>Draft genome sequence of Youngimonas vesicularis.</title>
        <authorList>
            <person name="Hameed A."/>
        </authorList>
    </citation>
    <scope>NUCLEOTIDE SEQUENCE [LARGE SCALE GENOMIC DNA]</scope>
    <source>
        <strain evidence="2 3">CC-AMW-E</strain>
    </source>
</reference>
<dbReference type="AlphaFoldDB" id="A0A4S3MCY8"/>
<evidence type="ECO:0000313" key="3">
    <source>
        <dbReference type="Proteomes" id="UP000306113"/>
    </source>
</evidence>
<accession>A0A4S3MCY8</accession>
<dbReference type="OrthoDB" id="7649166at2"/>